<sequence>MDQDFSSQDFSRKPRGHDAVRAQTDSTSGTQVGLAVRSRTRSRSQPVVHRRSDRRSVKRCGRCQPAPAERAMQEKKSSRTSPHDRAARPSTAGGAASQLAVRERQVSLAETSSDERTNDMGRS</sequence>
<protein>
    <submittedName>
        <fullName evidence="2">Uncharacterized protein</fullName>
    </submittedName>
</protein>
<evidence type="ECO:0000256" key="1">
    <source>
        <dbReference type="SAM" id="MobiDB-lite"/>
    </source>
</evidence>
<feature type="compositionally biased region" description="Basic and acidic residues" evidence="1">
    <location>
        <begin position="113"/>
        <end position="123"/>
    </location>
</feature>
<feature type="compositionally biased region" description="Basic residues" evidence="1">
    <location>
        <begin position="38"/>
        <end position="61"/>
    </location>
</feature>
<dbReference type="EMBL" id="WIGN01000008">
    <property type="protein sequence ID" value="KAF6819714.1"/>
    <property type="molecule type" value="Genomic_DNA"/>
</dbReference>
<comment type="caution">
    <text evidence="2">The sequence shown here is derived from an EMBL/GenBank/DDBJ whole genome shotgun (WGS) entry which is preliminary data.</text>
</comment>
<feature type="region of interest" description="Disordered" evidence="1">
    <location>
        <begin position="1"/>
        <end position="123"/>
    </location>
</feature>
<keyword evidence="3" id="KW-1185">Reference proteome</keyword>
<evidence type="ECO:0000313" key="2">
    <source>
        <dbReference type="EMBL" id="KAF6819714.1"/>
    </source>
</evidence>
<organism evidence="2 3">
    <name type="scientific">Colletotrichum sojae</name>
    <dbReference type="NCBI Taxonomy" id="2175907"/>
    <lineage>
        <taxon>Eukaryota</taxon>
        <taxon>Fungi</taxon>
        <taxon>Dikarya</taxon>
        <taxon>Ascomycota</taxon>
        <taxon>Pezizomycotina</taxon>
        <taxon>Sordariomycetes</taxon>
        <taxon>Hypocreomycetidae</taxon>
        <taxon>Glomerellales</taxon>
        <taxon>Glomerellaceae</taxon>
        <taxon>Colletotrichum</taxon>
        <taxon>Colletotrichum orchidearum species complex</taxon>
    </lineage>
</organism>
<proteinExistence type="predicted"/>
<evidence type="ECO:0000313" key="3">
    <source>
        <dbReference type="Proteomes" id="UP000652219"/>
    </source>
</evidence>
<dbReference type="AlphaFoldDB" id="A0A8H6JUQ0"/>
<feature type="compositionally biased region" description="Basic and acidic residues" evidence="1">
    <location>
        <begin position="10"/>
        <end position="20"/>
    </location>
</feature>
<name>A0A8H6JUQ0_9PEZI</name>
<gene>
    <name evidence="2" type="ORF">CSOJ01_01121</name>
</gene>
<accession>A0A8H6JUQ0</accession>
<feature type="compositionally biased region" description="Basic and acidic residues" evidence="1">
    <location>
        <begin position="71"/>
        <end position="87"/>
    </location>
</feature>
<reference evidence="2 3" key="1">
    <citation type="journal article" date="2020" name="Phytopathology">
        <title>Genome Sequence Resources of Colletotrichum truncatum, C. plurivorum, C. musicola, and C. sojae: Four Species Pathogenic to Soybean (Glycine max).</title>
        <authorList>
            <person name="Rogerio F."/>
            <person name="Boufleur T.R."/>
            <person name="Ciampi-Guillardi M."/>
            <person name="Sukno S.A."/>
            <person name="Thon M.R."/>
            <person name="Massola Junior N.S."/>
            <person name="Baroncelli R."/>
        </authorList>
    </citation>
    <scope>NUCLEOTIDE SEQUENCE [LARGE SCALE GENOMIC DNA]</scope>
    <source>
        <strain evidence="2 3">LFN0009</strain>
    </source>
</reference>
<dbReference type="Proteomes" id="UP000652219">
    <property type="component" value="Unassembled WGS sequence"/>
</dbReference>